<sequence>MLINLQPPLRKQQQQQHSSLAVNNNNENSSKVMYPRLTSIDFYNAHIDYVEEFLHEDNAHLLSLIYPHIKYEQLVFYKKKEAFERPVRRGREKPNQHSNFELHK</sequence>
<gene>
    <name evidence="2" type="ORF">WKI299_LOCUS17791</name>
</gene>
<feature type="region of interest" description="Disordered" evidence="1">
    <location>
        <begin position="1"/>
        <end position="29"/>
    </location>
</feature>
<dbReference type="Proteomes" id="UP000663856">
    <property type="component" value="Unassembled WGS sequence"/>
</dbReference>
<evidence type="ECO:0000313" key="2">
    <source>
        <dbReference type="EMBL" id="CAF2089136.1"/>
    </source>
</evidence>
<feature type="compositionally biased region" description="Polar residues" evidence="1">
    <location>
        <begin position="17"/>
        <end position="29"/>
    </location>
</feature>
<organism evidence="2 3">
    <name type="scientific">Rotaria magnacalcarata</name>
    <dbReference type="NCBI Taxonomy" id="392030"/>
    <lineage>
        <taxon>Eukaryota</taxon>
        <taxon>Metazoa</taxon>
        <taxon>Spiralia</taxon>
        <taxon>Gnathifera</taxon>
        <taxon>Rotifera</taxon>
        <taxon>Eurotatoria</taxon>
        <taxon>Bdelloidea</taxon>
        <taxon>Philodinida</taxon>
        <taxon>Philodinidae</taxon>
        <taxon>Rotaria</taxon>
    </lineage>
</organism>
<proteinExistence type="predicted"/>
<evidence type="ECO:0000313" key="3">
    <source>
        <dbReference type="Proteomes" id="UP000663856"/>
    </source>
</evidence>
<comment type="caution">
    <text evidence="2">The sequence shown here is derived from an EMBL/GenBank/DDBJ whole genome shotgun (WGS) entry which is preliminary data.</text>
</comment>
<name>A0A816STP9_9BILA</name>
<dbReference type="EMBL" id="CAJNRF010007200">
    <property type="protein sequence ID" value="CAF2089136.1"/>
    <property type="molecule type" value="Genomic_DNA"/>
</dbReference>
<accession>A0A816STP9</accession>
<evidence type="ECO:0000256" key="1">
    <source>
        <dbReference type="SAM" id="MobiDB-lite"/>
    </source>
</evidence>
<protein>
    <submittedName>
        <fullName evidence="2">Uncharacterized protein</fullName>
    </submittedName>
</protein>
<reference evidence="2" key="1">
    <citation type="submission" date="2021-02" db="EMBL/GenBank/DDBJ databases">
        <authorList>
            <person name="Nowell W R."/>
        </authorList>
    </citation>
    <scope>NUCLEOTIDE SEQUENCE</scope>
</reference>
<dbReference type="AlphaFoldDB" id="A0A816STP9"/>